<comment type="caution">
    <text evidence="2">The sequence shown here is derived from an EMBL/GenBank/DDBJ whole genome shotgun (WGS) entry which is preliminary data.</text>
</comment>
<evidence type="ECO:0000256" key="1">
    <source>
        <dbReference type="SAM" id="MobiDB-lite"/>
    </source>
</evidence>
<name>A0A2A3YFJ1_9MICO</name>
<protein>
    <submittedName>
        <fullName evidence="2">Uncharacterized protein</fullName>
    </submittedName>
</protein>
<organism evidence="2 3">
    <name type="scientific">Brachybacterium alimentarium</name>
    <dbReference type="NCBI Taxonomy" id="47845"/>
    <lineage>
        <taxon>Bacteria</taxon>
        <taxon>Bacillati</taxon>
        <taxon>Actinomycetota</taxon>
        <taxon>Actinomycetes</taxon>
        <taxon>Micrococcales</taxon>
        <taxon>Dermabacteraceae</taxon>
        <taxon>Brachybacterium</taxon>
    </lineage>
</organism>
<dbReference type="AlphaFoldDB" id="A0A2A3YFJ1"/>
<proteinExistence type="predicted"/>
<accession>A0A2A3YFJ1</accession>
<sequence>MTTIAQHAEPQRLGNPRTVQSRLRTAEFSDDVEALDQLARSEVPGEVLRKIAHNPATSEATLEHLIDLDQRWLTFPVTRRCDLSPAFIDRIARRLTDRNAIFHASSAPNASPETLHYLAEHPSAPPATTETVTQRLGAGDTSVS</sequence>
<gene>
    <name evidence="2" type="ORF">CIK66_17190</name>
</gene>
<dbReference type="EMBL" id="NRGR01000034">
    <property type="protein sequence ID" value="PCC37865.1"/>
    <property type="molecule type" value="Genomic_DNA"/>
</dbReference>
<evidence type="ECO:0000313" key="2">
    <source>
        <dbReference type="EMBL" id="PCC37865.1"/>
    </source>
</evidence>
<keyword evidence="3" id="KW-1185">Reference proteome</keyword>
<reference evidence="2 3" key="1">
    <citation type="journal article" date="2017" name="Elife">
        <title>Extensive horizontal gene transfer in cheese-associated bacteria.</title>
        <authorList>
            <person name="Bonham K.S."/>
            <person name="Wolfe B.E."/>
            <person name="Dutton R.J."/>
        </authorList>
    </citation>
    <scope>NUCLEOTIDE SEQUENCE [LARGE SCALE GENOMIC DNA]</scope>
    <source>
        <strain evidence="2 3">341_9</strain>
    </source>
</reference>
<dbReference type="Proteomes" id="UP000218598">
    <property type="component" value="Unassembled WGS sequence"/>
</dbReference>
<evidence type="ECO:0000313" key="3">
    <source>
        <dbReference type="Proteomes" id="UP000218598"/>
    </source>
</evidence>
<dbReference type="RefSeq" id="WP_096197856.1">
    <property type="nucleotide sequence ID" value="NZ_JBQQGT010000086.1"/>
</dbReference>
<feature type="region of interest" description="Disordered" evidence="1">
    <location>
        <begin position="120"/>
        <end position="144"/>
    </location>
</feature>